<feature type="region of interest" description="Disordered" evidence="1">
    <location>
        <begin position="601"/>
        <end position="934"/>
    </location>
</feature>
<dbReference type="GO" id="GO:0045893">
    <property type="term" value="P:positive regulation of DNA-templated transcription"/>
    <property type="evidence" value="ECO:0007669"/>
    <property type="project" value="TreeGrafter"/>
</dbReference>
<feature type="compositionally biased region" description="Basic residues" evidence="1">
    <location>
        <begin position="46"/>
        <end position="60"/>
    </location>
</feature>
<feature type="region of interest" description="Disordered" evidence="1">
    <location>
        <begin position="1233"/>
        <end position="1259"/>
    </location>
</feature>
<feature type="compositionally biased region" description="Basic and acidic residues" evidence="1">
    <location>
        <begin position="104"/>
        <end position="113"/>
    </location>
</feature>
<evidence type="ECO:0000256" key="1">
    <source>
        <dbReference type="SAM" id="MobiDB-lite"/>
    </source>
</evidence>
<dbReference type="GO" id="GO:0003676">
    <property type="term" value="F:nucleic acid binding"/>
    <property type="evidence" value="ECO:0007669"/>
    <property type="project" value="InterPro"/>
</dbReference>
<name>A0A0M5J4V7_DROBS</name>
<feature type="region of interest" description="Disordered" evidence="1">
    <location>
        <begin position="1043"/>
        <end position="1071"/>
    </location>
</feature>
<feature type="compositionally biased region" description="Basic and acidic residues" evidence="1">
    <location>
        <begin position="911"/>
        <end position="922"/>
    </location>
</feature>
<proteinExistence type="predicted"/>
<feature type="compositionally biased region" description="Basic and acidic residues" evidence="1">
    <location>
        <begin position="737"/>
        <end position="750"/>
    </location>
</feature>
<feature type="compositionally biased region" description="Basic residues" evidence="1">
    <location>
        <begin position="851"/>
        <end position="879"/>
    </location>
</feature>
<feature type="compositionally biased region" description="Basic and acidic residues" evidence="1">
    <location>
        <begin position="809"/>
        <end position="850"/>
    </location>
</feature>
<dbReference type="PANTHER" id="PTHR15577">
    <property type="entry name" value="ZINC FINGER CONTAINING PROTEIN"/>
    <property type="match status" value="1"/>
</dbReference>
<feature type="compositionally biased region" description="Basic and acidic residues" evidence="1">
    <location>
        <begin position="761"/>
        <end position="772"/>
    </location>
</feature>
<evidence type="ECO:0000313" key="4">
    <source>
        <dbReference type="Proteomes" id="UP000494163"/>
    </source>
</evidence>
<feature type="region of interest" description="Disordered" evidence="1">
    <location>
        <begin position="386"/>
        <end position="454"/>
    </location>
</feature>
<dbReference type="STRING" id="30019.A0A0M5J4V7"/>
<feature type="compositionally biased region" description="Basic residues" evidence="1">
    <location>
        <begin position="798"/>
        <end position="807"/>
    </location>
</feature>
<feature type="compositionally biased region" description="Low complexity" evidence="1">
    <location>
        <begin position="404"/>
        <end position="436"/>
    </location>
</feature>
<feature type="region of interest" description="Disordered" evidence="1">
    <location>
        <begin position="1194"/>
        <end position="1219"/>
    </location>
</feature>
<dbReference type="InterPro" id="IPR036236">
    <property type="entry name" value="Znf_C2H2_sf"/>
</dbReference>
<dbReference type="PANTHER" id="PTHR15577:SF2">
    <property type="entry name" value="ZINC FINGER PROTEIN 318"/>
    <property type="match status" value="1"/>
</dbReference>
<dbReference type="Proteomes" id="UP000494163">
    <property type="component" value="Chromosome 3R"/>
</dbReference>
<dbReference type="EMBL" id="CP012526">
    <property type="protein sequence ID" value="ALC46406.1"/>
    <property type="molecule type" value="Genomic_DNA"/>
</dbReference>
<dbReference type="InterPro" id="IPR003604">
    <property type="entry name" value="Matrin/U1-like-C_Znf_C2H2"/>
</dbReference>
<dbReference type="SUPFAM" id="SSF57667">
    <property type="entry name" value="beta-beta-alpha zinc fingers"/>
    <property type="match status" value="1"/>
</dbReference>
<feature type="compositionally biased region" description="Basic and acidic residues" evidence="1">
    <location>
        <begin position="880"/>
        <end position="901"/>
    </location>
</feature>
<feature type="region of interest" description="Disordered" evidence="1">
    <location>
        <begin position="334"/>
        <end position="356"/>
    </location>
</feature>
<dbReference type="GO" id="GO:0005654">
    <property type="term" value="C:nucleoplasm"/>
    <property type="evidence" value="ECO:0007669"/>
    <property type="project" value="TreeGrafter"/>
</dbReference>
<feature type="domain" description="U1-type" evidence="2">
    <location>
        <begin position="556"/>
        <end position="590"/>
    </location>
</feature>
<protein>
    <submittedName>
        <fullName evidence="3">CG9776</fullName>
    </submittedName>
</protein>
<evidence type="ECO:0000259" key="2">
    <source>
        <dbReference type="SMART" id="SM00451"/>
    </source>
</evidence>
<feature type="compositionally biased region" description="Low complexity" evidence="1">
    <location>
        <begin position="653"/>
        <end position="664"/>
    </location>
</feature>
<accession>A0A0M5J4V7</accession>
<dbReference type="GO" id="GO:0008270">
    <property type="term" value="F:zinc ion binding"/>
    <property type="evidence" value="ECO:0007669"/>
    <property type="project" value="InterPro"/>
</dbReference>
<dbReference type="OMA" id="IDHDPFP"/>
<feature type="compositionally biased region" description="Basic and acidic residues" evidence="1">
    <location>
        <begin position="670"/>
        <end position="681"/>
    </location>
</feature>
<reference evidence="3 4" key="1">
    <citation type="submission" date="2015-08" db="EMBL/GenBank/DDBJ databases">
        <title>Ancestral chromatin configuration constrains chromatin evolution on differentiating sex chromosomes in Drosophila.</title>
        <authorList>
            <person name="Zhou Q."/>
            <person name="Bachtrog D."/>
        </authorList>
    </citation>
    <scope>NUCLEOTIDE SEQUENCE [LARGE SCALE GENOMIC DNA]</scope>
    <source>
        <tissue evidence="3">Whole larvae</tissue>
    </source>
</reference>
<feature type="compositionally biased region" description="Basic residues" evidence="1">
    <location>
        <begin position="628"/>
        <end position="652"/>
    </location>
</feature>
<organism evidence="3 4">
    <name type="scientific">Drosophila busckii</name>
    <name type="common">Fruit fly</name>
    <dbReference type="NCBI Taxonomy" id="30019"/>
    <lineage>
        <taxon>Eukaryota</taxon>
        <taxon>Metazoa</taxon>
        <taxon>Ecdysozoa</taxon>
        <taxon>Arthropoda</taxon>
        <taxon>Hexapoda</taxon>
        <taxon>Insecta</taxon>
        <taxon>Pterygota</taxon>
        <taxon>Neoptera</taxon>
        <taxon>Endopterygota</taxon>
        <taxon>Diptera</taxon>
        <taxon>Brachycera</taxon>
        <taxon>Muscomorpha</taxon>
        <taxon>Ephydroidea</taxon>
        <taxon>Drosophilidae</taxon>
        <taxon>Drosophila</taxon>
    </lineage>
</organism>
<feature type="compositionally biased region" description="Basic and acidic residues" evidence="1">
    <location>
        <begin position="601"/>
        <end position="627"/>
    </location>
</feature>
<evidence type="ECO:0000313" key="3">
    <source>
        <dbReference type="EMBL" id="ALC46406.1"/>
    </source>
</evidence>
<gene>
    <name evidence="3" type="ORF">Dbus_chr3Rg1156</name>
</gene>
<dbReference type="GO" id="GO:0045892">
    <property type="term" value="P:negative regulation of DNA-templated transcription"/>
    <property type="evidence" value="ECO:0007669"/>
    <property type="project" value="TreeGrafter"/>
</dbReference>
<sequence>MDEHMALKHSADKRLASSLDDGPPGVDGTDASEKNEEIAGAPTSRKNSKSKSTSRRRSNSRHASPPMRRRRSHSRSPTPPPQRRGRYDSPDYGRYGPRRRFDRRRSPDRDRRRSPPRRGRRYGRSRSRSRSISPPRRGGGGRGGSPPMRWSPKKKPVSPPPVQQLGPPAGGYGVMPGPMYGAGPYGGGDVYGHQYGMAPPNAFPPQGPPPGYAMQGPPPGQAPGFNTGYGAWVVNEYGQQVWMPQPMASVPPTVPEGMGVQQAALVVPVPQLEQPQQQAIIEEQPPPALESAGLPAQDAVAQEAENQKDELKKQRTNYIKKVSLLKKEMKVLKEQRNDLTSGEAPPSPTTKNFIEENDRLQVQIKKKLDTIENVIDMLNGIIGDEEAEEEQEETPKSQPEQSNSKSGQATGTSTTSDSSADSFDSSSSSSSSSDSSSEAEGEADNDNDTNSPTDRLKACAIQSMKAKQAAASKQADPAQNCNLVFFDPEQHWCESCNAFPKTARDYLKHLHAEEHMNRETVETPWHVGIDHDPFPTIDKAPVKRVPVRGLQFLVPASAWYCKLCSVWIGDLHCASAHLKSRMHANRYDLFLKKQPNYESEWHSKREKAQQQQKESEEVKQKKADEKVSKKRKKKSSDKKKKKRKHSKKHKRNATSTSSSTADSSSSDEEEHSKQQPKKEPVDAATATINAASIRVAMRKQEGPQEVAQPQVAPPPPPIIKDAFNADKRGKWTSSANEDGKVEEQKKRDDAMLQQWNPVISESEKKIIEDLKGKLKNKLRPGAESKSNSSAAVEEKPKRALSKRRSNSRGRSDRSERERRDRERDRERERDRDRDRERERRDRERDRDRERRRVRSSRSRSRGNRRSRSRDTRRRRSRSRQRSEERVERVERPVVKHSEFRPRAQPAPAKSTEPKKEKKEPPAKPKSTSAGGKKLPFIGKMPVLKKQPTVAPAIAAGYAEAAVYTNGVGLENAGLVPPPPPPPGGMSMSAATRAAAPTAAQIQMAMMEDVYGNAPPFHPDAGMMMDYDELMPDPVQFANLMTNCPPPPPPGGDSAGASSLDAEQMQEDAAEEDVLPPGIDEVEPDHMSQPLATTTATEDDGVLPQDFAEALDIIFPTERAGDEEADGNSNVNNVPQTITTIVEDEPVLDEQNLHDLAKQGIHLVSIDGNAKRSSIDEQLMEESSQTLDEAPALPLVNGNAATPQQIPMPATPPPPATTTTTEVAITTELKLKEREQLQLEVGDIPQPPDSPTDSEKLRRQAELEELAMLGIDSSDMAAQYAL</sequence>
<keyword evidence="4" id="KW-1185">Reference proteome</keyword>
<feature type="compositionally biased region" description="Basic residues" evidence="1">
    <location>
        <begin position="114"/>
        <end position="129"/>
    </location>
</feature>
<dbReference type="OrthoDB" id="10072641at2759"/>
<feature type="compositionally biased region" description="Basic and acidic residues" evidence="1">
    <location>
        <begin position="1"/>
        <end position="15"/>
    </location>
</feature>
<feature type="compositionally biased region" description="Acidic residues" evidence="1">
    <location>
        <begin position="437"/>
        <end position="447"/>
    </location>
</feature>
<feature type="region of interest" description="Disordered" evidence="1">
    <location>
        <begin position="1"/>
        <end position="170"/>
    </location>
</feature>
<dbReference type="InterPro" id="IPR055309">
    <property type="entry name" value="Znf318-like"/>
</dbReference>
<dbReference type="SMART" id="SM00451">
    <property type="entry name" value="ZnF_U1"/>
    <property type="match status" value="1"/>
</dbReference>